<dbReference type="Proteomes" id="UP000734854">
    <property type="component" value="Unassembled WGS sequence"/>
</dbReference>
<gene>
    <name evidence="6" type="ORF">ZIOFF_025374</name>
</gene>
<dbReference type="PANTHER" id="PTHR32258">
    <property type="entry name" value="PROTEIN NETWORKED 4A"/>
    <property type="match status" value="1"/>
</dbReference>
<protein>
    <recommendedName>
        <fullName evidence="5">NAB domain-containing protein</fullName>
    </recommendedName>
</protein>
<keyword evidence="7" id="KW-1185">Reference proteome</keyword>
<comment type="similarity">
    <text evidence="2">Belongs to the NET family.</text>
</comment>
<evidence type="ECO:0000256" key="1">
    <source>
        <dbReference type="ARBA" id="ARBA00023054"/>
    </source>
</evidence>
<evidence type="ECO:0000256" key="3">
    <source>
        <dbReference type="SAM" id="Coils"/>
    </source>
</evidence>
<dbReference type="GO" id="GO:0051015">
    <property type="term" value="F:actin filament binding"/>
    <property type="evidence" value="ECO:0007669"/>
    <property type="project" value="TreeGrafter"/>
</dbReference>
<dbReference type="SUPFAM" id="SSF90257">
    <property type="entry name" value="Myosin rod fragments"/>
    <property type="match status" value="1"/>
</dbReference>
<dbReference type="GO" id="GO:0005886">
    <property type="term" value="C:plasma membrane"/>
    <property type="evidence" value="ECO:0007669"/>
    <property type="project" value="TreeGrafter"/>
</dbReference>
<organism evidence="6 7">
    <name type="scientific">Zingiber officinale</name>
    <name type="common">Ginger</name>
    <name type="synonym">Amomum zingiber</name>
    <dbReference type="NCBI Taxonomy" id="94328"/>
    <lineage>
        <taxon>Eukaryota</taxon>
        <taxon>Viridiplantae</taxon>
        <taxon>Streptophyta</taxon>
        <taxon>Embryophyta</taxon>
        <taxon>Tracheophyta</taxon>
        <taxon>Spermatophyta</taxon>
        <taxon>Magnoliopsida</taxon>
        <taxon>Liliopsida</taxon>
        <taxon>Zingiberales</taxon>
        <taxon>Zingiberaceae</taxon>
        <taxon>Zingiber</taxon>
    </lineage>
</organism>
<feature type="region of interest" description="Disordered" evidence="4">
    <location>
        <begin position="1347"/>
        <end position="1366"/>
    </location>
</feature>
<evidence type="ECO:0000256" key="2">
    <source>
        <dbReference type="ARBA" id="ARBA00038006"/>
    </source>
</evidence>
<feature type="domain" description="NAB" evidence="5">
    <location>
        <begin position="13"/>
        <end position="103"/>
    </location>
</feature>
<dbReference type="Pfam" id="PF07765">
    <property type="entry name" value="KIP1"/>
    <property type="match status" value="1"/>
</dbReference>
<dbReference type="Gene3D" id="1.20.5.340">
    <property type="match status" value="1"/>
</dbReference>
<dbReference type="InterPro" id="IPR051861">
    <property type="entry name" value="NET_actin-binding_domain"/>
</dbReference>
<dbReference type="PANTHER" id="PTHR32258:SF6">
    <property type="entry name" value="PROTEIN NETWORKED 1A"/>
    <property type="match status" value="1"/>
</dbReference>
<dbReference type="InterPro" id="IPR011684">
    <property type="entry name" value="NAB"/>
</dbReference>
<accession>A0A8J5LE56</accession>
<sequence length="1442" mass="167390">MATLSEAESRRLYSWWWDSHIIPKHSKWLQDNLAGNAFDSLLCLDIDDKVKAMIRLVEEDADSFAKKAEMYFKKRPELMKLVEEFYRGYRALAERYDHATGALRQAHRTIAEAFPNQIPFDLFDEYLSLDAETNNPEMPQGNSHADHADNDLDATFMESEEGKVSEYRLLQKEIVRLSTENQELKKQISLESARADKNEGEVQRLKEIYSAAKFEKEESLTRYLESMTRISDLEDEVSHTKAELKKLGEEMILGATCLNNTEERRLALEKANRSLNLELDLLKKKMEHQQEELNQKGLELEILNVSLEDKDQRNVEAEIACQLIKKRHTDTLEEMRHQVLELEMEVEKLKDVDEELKKIREENVKLIEEQFSSSLKIFSLQDENFFLMDLKRKLEDEADLHMDEKEALQIQLDCLTQERDDLVVKCHALTDELQGVNLNVESLQTLIEDLRDANLELRDTIMENEDERTLYMLNLNHKQTMSKEIQVLEATLSNVNAELDRLRRKVDELEDSSAHLCGRISIYLAEKASLLSQLKAANQQIEKLSKKNAFLENSQSDMNVELEDLRRKLKSAKESCKSLGNEKLRLLSENSTLKSQVESFKQNLQSLEGRYSEIESKSTNLEREKDSILRQIEELQDLLIMEKKENRNIFQSSKIQQNALENQILHLQGQARQWEENFQMEHHHIVDAQIEIFILQKCLSDMREVNLNLSFSSQKQEYELRCAEKLMLKLEQECLKLESKITSLTEHNTKVRDWLHVIIRSLRKDLEHASLDNSEDELVLQLILRELKQMQQTNSEVQDEKQYMFQEKSAVINLLQQFGKYVTELREEKTILERESEVRAENLTQIKCKNAEILATSELLRNEMQASNEREEALKIEVDLLFRQLACLQKTHSTLQTDCFEALEENKSLCRKLYNSRDNDDKLEEENNLLMEFIALDCLSVVCRSLISEINSALNLLINENNNLHKSNSKLELENTLVNGKIVMLEDENTHLKDSLADLKECRGDLLEVQYNVNHAISVSAKEQMEILQEEITVKNSTIHELEKKIYVLEGETIGLRSDLNEYSLFLESLWDDIAILEDLTLSLVRRYSTSTSINTIKEEDDQFQSSPYTKRGQEEDKEEFSATGPMGPQKLQDLHNKVKLLQEAVMDTGNVLVLERLDSSASLDAAWKEIEGLKTTGASDNDIARSKYKQLMSDIQIDIVLNSPRYKNGVLSHGLRNSKEAGELWGKYEEGCSTQNQSYRTAEMEGKLFDKECIGKLELPEKVESCRDWNRKVLDRLFSDAQRLLLLQAGIKELQKNMETPERINQPTRSELHAFGMQLKDTEGTISELIEVNGNLRKQVEDLFASPDDQSEKKASHSKRQKQISDWAQKVSEKIGRLELEMKKIQYGLLKLKDENANKRMRTMKRRAGIRLREYIYGRRNNRRQKEGSSCSCLRPAENSD</sequence>
<evidence type="ECO:0000259" key="5">
    <source>
        <dbReference type="PROSITE" id="PS51774"/>
    </source>
</evidence>
<dbReference type="EMBL" id="JACMSC010000007">
    <property type="protein sequence ID" value="KAG6514996.1"/>
    <property type="molecule type" value="Genomic_DNA"/>
</dbReference>
<proteinExistence type="inferred from homology"/>
<feature type="coiled-coil region" evidence="3">
    <location>
        <begin position="325"/>
        <end position="677"/>
    </location>
</feature>
<evidence type="ECO:0000313" key="7">
    <source>
        <dbReference type="Proteomes" id="UP000734854"/>
    </source>
</evidence>
<reference evidence="6 7" key="1">
    <citation type="submission" date="2020-08" db="EMBL/GenBank/DDBJ databases">
        <title>Plant Genome Project.</title>
        <authorList>
            <person name="Zhang R.-G."/>
        </authorList>
    </citation>
    <scope>NUCLEOTIDE SEQUENCE [LARGE SCALE GENOMIC DNA]</scope>
    <source>
        <tissue evidence="6">Rhizome</tissue>
    </source>
</reference>
<feature type="coiled-coil region" evidence="3">
    <location>
        <begin position="167"/>
        <end position="194"/>
    </location>
</feature>
<feature type="coiled-coil region" evidence="3">
    <location>
        <begin position="230"/>
        <end position="299"/>
    </location>
</feature>
<feature type="region of interest" description="Disordered" evidence="4">
    <location>
        <begin position="1099"/>
        <end position="1129"/>
    </location>
</feature>
<comment type="caution">
    <text evidence="6">The sequence shown here is derived from an EMBL/GenBank/DDBJ whole genome shotgun (WGS) entry which is preliminary data.</text>
</comment>
<evidence type="ECO:0000256" key="4">
    <source>
        <dbReference type="SAM" id="MobiDB-lite"/>
    </source>
</evidence>
<feature type="coiled-coil region" evidence="3">
    <location>
        <begin position="713"/>
        <end position="747"/>
    </location>
</feature>
<dbReference type="PROSITE" id="PS51774">
    <property type="entry name" value="NAB"/>
    <property type="match status" value="1"/>
</dbReference>
<keyword evidence="1 3" id="KW-0175">Coiled coil</keyword>
<evidence type="ECO:0000313" key="6">
    <source>
        <dbReference type="EMBL" id="KAG6514996.1"/>
    </source>
</evidence>
<name>A0A8J5LE56_ZINOF</name>